<keyword evidence="2" id="KW-1185">Reference proteome</keyword>
<evidence type="ECO:0000313" key="2">
    <source>
        <dbReference type="Proteomes" id="UP000219338"/>
    </source>
</evidence>
<accession>A0A284RUH5</accession>
<dbReference type="SUPFAM" id="SSF56112">
    <property type="entry name" value="Protein kinase-like (PK-like)"/>
    <property type="match status" value="1"/>
</dbReference>
<sequence length="302" mass="34030">MEIHKKVLVRVYWPTTTNARGSVRYPGEMLCSEAATLRFLKCKNPTIPVPTPICCDDDLDGLVGGAWIVTSFVKGDVLADRMYTLTPTDRHALHTALADVYIKILQTVGTEFTAIGSIREKTSNHQCSYTVGSMTFRPSDTAPLPCPEGCGPFSSARDWISEVMNRQREGHEDVPERPERHEENRIRVLNALKEYDQVPPTSLVLEHVGFGPSNILVDPGDPTKIVGILGWAGARVVPFWGLDFWELDEREWAGCELSFRNGVMRRFSDGVWYDEDLLTSAWYARKWHVLTDMSGALPFRRS</sequence>
<dbReference type="PANTHER" id="PTHR21310">
    <property type="entry name" value="AMINOGLYCOSIDE PHOSPHOTRANSFERASE-RELATED-RELATED"/>
    <property type="match status" value="1"/>
</dbReference>
<proteinExistence type="predicted"/>
<gene>
    <name evidence="1" type="ORF">ARMOST_15855</name>
</gene>
<dbReference type="STRING" id="47428.A0A284RUH5"/>
<protein>
    <submittedName>
        <fullName evidence="1">Uncharacterized protein</fullName>
    </submittedName>
</protein>
<dbReference type="InterPro" id="IPR011009">
    <property type="entry name" value="Kinase-like_dom_sf"/>
</dbReference>
<reference evidence="2" key="1">
    <citation type="journal article" date="2017" name="Nat. Ecol. Evol.">
        <title>Genome expansion and lineage-specific genetic innovations in the forest pathogenic fungi Armillaria.</title>
        <authorList>
            <person name="Sipos G."/>
            <person name="Prasanna A.N."/>
            <person name="Walter M.C."/>
            <person name="O'Connor E."/>
            <person name="Balint B."/>
            <person name="Krizsan K."/>
            <person name="Kiss B."/>
            <person name="Hess J."/>
            <person name="Varga T."/>
            <person name="Slot J."/>
            <person name="Riley R."/>
            <person name="Boka B."/>
            <person name="Rigling D."/>
            <person name="Barry K."/>
            <person name="Lee J."/>
            <person name="Mihaltcheva S."/>
            <person name="LaButti K."/>
            <person name="Lipzen A."/>
            <person name="Waldron R."/>
            <person name="Moloney N.M."/>
            <person name="Sperisen C."/>
            <person name="Kredics L."/>
            <person name="Vagvoelgyi C."/>
            <person name="Patrignani A."/>
            <person name="Fitzpatrick D."/>
            <person name="Nagy I."/>
            <person name="Doyle S."/>
            <person name="Anderson J.B."/>
            <person name="Grigoriev I.V."/>
            <person name="Gueldener U."/>
            <person name="Muensterkoetter M."/>
            <person name="Nagy L.G."/>
        </authorList>
    </citation>
    <scope>NUCLEOTIDE SEQUENCE [LARGE SCALE GENOMIC DNA]</scope>
    <source>
        <strain evidence="2">C18/9</strain>
    </source>
</reference>
<dbReference type="EMBL" id="FUEG01000017">
    <property type="protein sequence ID" value="SJL12428.1"/>
    <property type="molecule type" value="Genomic_DNA"/>
</dbReference>
<dbReference type="AlphaFoldDB" id="A0A284RUH5"/>
<evidence type="ECO:0000313" key="1">
    <source>
        <dbReference type="EMBL" id="SJL12428.1"/>
    </source>
</evidence>
<name>A0A284RUH5_ARMOS</name>
<dbReference type="PANTHER" id="PTHR21310:SF13">
    <property type="entry name" value="AMINOGLYCOSIDE PHOSPHOTRANSFERASE DOMAIN-CONTAINING PROTEIN"/>
    <property type="match status" value="1"/>
</dbReference>
<dbReference type="InterPro" id="IPR051678">
    <property type="entry name" value="AGP_Transferase"/>
</dbReference>
<dbReference type="OMA" id="EREWAGC"/>
<dbReference type="OrthoDB" id="10003767at2759"/>
<dbReference type="Proteomes" id="UP000219338">
    <property type="component" value="Unassembled WGS sequence"/>
</dbReference>
<organism evidence="1 2">
    <name type="scientific">Armillaria ostoyae</name>
    <name type="common">Armillaria root rot fungus</name>
    <dbReference type="NCBI Taxonomy" id="47428"/>
    <lineage>
        <taxon>Eukaryota</taxon>
        <taxon>Fungi</taxon>
        <taxon>Dikarya</taxon>
        <taxon>Basidiomycota</taxon>
        <taxon>Agaricomycotina</taxon>
        <taxon>Agaricomycetes</taxon>
        <taxon>Agaricomycetidae</taxon>
        <taxon>Agaricales</taxon>
        <taxon>Marasmiineae</taxon>
        <taxon>Physalacriaceae</taxon>
        <taxon>Armillaria</taxon>
    </lineage>
</organism>